<accession>A0A5K1VH19</accession>
<dbReference type="AlphaFoldDB" id="A0A5K1VH19"/>
<dbReference type="VEuPathDB" id="AmoebaDB:EHI7A_030930"/>
<dbReference type="VEuPathDB" id="AmoebaDB:KM1_063320"/>
<dbReference type="VEuPathDB" id="AmoebaDB:EHI5A_050640"/>
<evidence type="ECO:0000313" key="2">
    <source>
        <dbReference type="EMBL" id="GAT94777.1"/>
    </source>
</evidence>
<comment type="caution">
    <text evidence="2">The sequence shown here is derived from an EMBL/GenBank/DDBJ whole genome shotgun (WGS) entry which is preliminary data.</text>
</comment>
<name>A0A5K1VH19_ENTHI</name>
<dbReference type="OMA" id="ICAYAHR"/>
<feature type="domain" description="TLDc" evidence="1">
    <location>
        <begin position="26"/>
        <end position="115"/>
    </location>
</feature>
<dbReference type="Pfam" id="PF07534">
    <property type="entry name" value="TLD"/>
    <property type="match status" value="1"/>
</dbReference>
<evidence type="ECO:0000313" key="3">
    <source>
        <dbReference type="Proteomes" id="UP000078387"/>
    </source>
</evidence>
<gene>
    <name evidence="2" type="ORF">CL6EHI_010130</name>
</gene>
<protein>
    <recommendedName>
        <fullName evidence="1">TLDc domain-containing protein</fullName>
    </recommendedName>
</protein>
<organism evidence="2 3">
    <name type="scientific">Entamoeba histolytica</name>
    <dbReference type="NCBI Taxonomy" id="5759"/>
    <lineage>
        <taxon>Eukaryota</taxon>
        <taxon>Amoebozoa</taxon>
        <taxon>Evosea</taxon>
        <taxon>Archamoebae</taxon>
        <taxon>Mastigamoebida</taxon>
        <taxon>Entamoebidae</taxon>
        <taxon>Entamoeba</taxon>
    </lineage>
</organism>
<evidence type="ECO:0000259" key="1">
    <source>
        <dbReference type="Pfam" id="PF07534"/>
    </source>
</evidence>
<sequence length="174" mass="19255">MTSTQLNLIPTEHLLKENDIFGYGKELLEATGFSSFNVVYDSKINGFNKSAFNASVVGKQNILTLIITNDNYIFGAYHSNIPSLSSFQVVIDSKAFIFALSNGLKIFKNIDSGSFFNGNQPTYEVSCAFKINDPTKQSIICAYANRYYQGLNNSTVFAGNDTFITSQLIALELH</sequence>
<proteinExistence type="predicted"/>
<dbReference type="VEuPathDB" id="AmoebaDB:EHI_010130"/>
<reference evidence="2 3" key="1">
    <citation type="submission" date="2016-05" db="EMBL/GenBank/DDBJ databases">
        <title>First whole genome sequencing of Entamoeba histolytica HM1:IMSS-clone-6.</title>
        <authorList>
            <person name="Mukherjee Avik.K."/>
            <person name="Izumyama S."/>
            <person name="Nakada-Tsukui K."/>
            <person name="Nozaki T."/>
        </authorList>
    </citation>
    <scope>NUCLEOTIDE SEQUENCE [LARGE SCALE GENOMIC DNA]</scope>
    <source>
        <strain evidence="2 3">HM1:IMSS clone 6</strain>
    </source>
</reference>
<dbReference type="EMBL" id="BDEQ01000001">
    <property type="protein sequence ID" value="GAT94777.1"/>
    <property type="molecule type" value="Genomic_DNA"/>
</dbReference>
<dbReference type="VEuPathDB" id="AmoebaDB:EHI8A_027890"/>
<dbReference type="Proteomes" id="UP000078387">
    <property type="component" value="Unassembled WGS sequence"/>
</dbReference>
<dbReference type="InterPro" id="IPR006571">
    <property type="entry name" value="TLDc_dom"/>
</dbReference>